<gene>
    <name evidence="2" type="ordered locus">Veis_1573</name>
</gene>
<dbReference type="HOGENOM" id="CLU_2721166_0_0_4"/>
<dbReference type="EMBL" id="CP000542">
    <property type="protein sequence ID" value="ABM57332.1"/>
    <property type="molecule type" value="Genomic_DNA"/>
</dbReference>
<keyword evidence="3" id="KW-1185">Reference proteome</keyword>
<dbReference type="Proteomes" id="UP000000374">
    <property type="component" value="Chromosome"/>
</dbReference>
<reference evidence="3" key="1">
    <citation type="submission" date="2006-12" db="EMBL/GenBank/DDBJ databases">
        <title>Complete sequence of chromosome 1 of Verminephrobacter eiseniae EF01-2.</title>
        <authorList>
            <person name="Copeland A."/>
            <person name="Lucas S."/>
            <person name="Lapidus A."/>
            <person name="Barry K."/>
            <person name="Detter J.C."/>
            <person name="Glavina del Rio T."/>
            <person name="Dalin E."/>
            <person name="Tice H."/>
            <person name="Pitluck S."/>
            <person name="Chertkov O."/>
            <person name="Brettin T."/>
            <person name="Bruce D."/>
            <person name="Han C."/>
            <person name="Tapia R."/>
            <person name="Gilna P."/>
            <person name="Schmutz J."/>
            <person name="Larimer F."/>
            <person name="Land M."/>
            <person name="Hauser L."/>
            <person name="Kyrpides N."/>
            <person name="Kim E."/>
            <person name="Stahl D."/>
            <person name="Richardson P."/>
        </authorList>
    </citation>
    <scope>NUCLEOTIDE SEQUENCE [LARGE SCALE GENOMIC DNA]</scope>
    <source>
        <strain evidence="3">EF01-2</strain>
    </source>
</reference>
<dbReference type="KEGG" id="vei:Veis_1573"/>
<feature type="compositionally biased region" description="Basic and acidic residues" evidence="1">
    <location>
        <begin position="1"/>
        <end position="31"/>
    </location>
</feature>
<protein>
    <submittedName>
        <fullName evidence="2">Uncharacterized protein</fullName>
    </submittedName>
</protein>
<feature type="compositionally biased region" description="Basic residues" evidence="1">
    <location>
        <begin position="32"/>
        <end position="43"/>
    </location>
</feature>
<evidence type="ECO:0000256" key="1">
    <source>
        <dbReference type="SAM" id="MobiDB-lite"/>
    </source>
</evidence>
<feature type="region of interest" description="Disordered" evidence="1">
    <location>
        <begin position="1"/>
        <end position="43"/>
    </location>
</feature>
<sequence length="72" mass="8106">MSQAAHVDEQQAGRSRADAPASRRHDRPADLRHHRLAGAHGARRVRRAFKKKLGLTLVSDKQPVGERVYRMA</sequence>
<evidence type="ECO:0000313" key="3">
    <source>
        <dbReference type="Proteomes" id="UP000000374"/>
    </source>
</evidence>
<accession>A1WI75</accession>
<proteinExistence type="predicted"/>
<evidence type="ECO:0000313" key="2">
    <source>
        <dbReference type="EMBL" id="ABM57332.1"/>
    </source>
</evidence>
<organism evidence="2 3">
    <name type="scientific">Verminephrobacter eiseniae (strain EF01-2)</name>
    <dbReference type="NCBI Taxonomy" id="391735"/>
    <lineage>
        <taxon>Bacteria</taxon>
        <taxon>Pseudomonadati</taxon>
        <taxon>Pseudomonadota</taxon>
        <taxon>Betaproteobacteria</taxon>
        <taxon>Burkholderiales</taxon>
        <taxon>Comamonadaceae</taxon>
        <taxon>Verminephrobacter</taxon>
    </lineage>
</organism>
<dbReference type="AlphaFoldDB" id="A1WI75"/>
<name>A1WI75_VEREI</name>